<gene>
    <name evidence="2" type="ORF">SM39_0587</name>
</gene>
<feature type="signal peptide" evidence="1">
    <location>
        <begin position="1"/>
        <end position="27"/>
    </location>
</feature>
<evidence type="ECO:0000313" key="2">
    <source>
        <dbReference type="EMBL" id="BAO32647.1"/>
    </source>
</evidence>
<name>A0AAT9E8E3_SERMA</name>
<sequence>MKSKVNVYILSFIISILSSGLPRMALAENISPADVAKIVQKAHDNFTSNPQQIIDAFADNAIIEYPFAPQDIPGFPKKIKGKKAISEYFYGLTNYIKNYRYDDWEKWKSWRLEGTDNYLLEYSATGETVQGSKPYHQNLHAIVKIKNGKITYFREYWDPYSALLIFGLIKKVSPDSNK</sequence>
<feature type="chain" id="PRO_5043523844" description="SnoaL-like domain-containing protein" evidence="1">
    <location>
        <begin position="28"/>
        <end position="178"/>
    </location>
</feature>
<keyword evidence="1" id="KW-0732">Signal</keyword>
<dbReference type="KEGG" id="smar:SM39_0587"/>
<protein>
    <recommendedName>
        <fullName evidence="3">SnoaL-like domain-containing protein</fullName>
    </recommendedName>
</protein>
<dbReference type="RefSeq" id="WP_049213842.1">
    <property type="nucleotide sequence ID" value="NZ_AP013063.1"/>
</dbReference>
<dbReference type="AlphaFoldDB" id="A0AAT9E8E3"/>
<dbReference type="SUPFAM" id="SSF54427">
    <property type="entry name" value="NTF2-like"/>
    <property type="match status" value="1"/>
</dbReference>
<accession>A0AAT9E8E3</accession>
<organism evidence="2">
    <name type="scientific">Serratia marcescens SM39</name>
    <dbReference type="NCBI Taxonomy" id="1334564"/>
    <lineage>
        <taxon>Bacteria</taxon>
        <taxon>Pseudomonadati</taxon>
        <taxon>Pseudomonadota</taxon>
        <taxon>Gammaproteobacteria</taxon>
        <taxon>Enterobacterales</taxon>
        <taxon>Yersiniaceae</taxon>
        <taxon>Serratia</taxon>
    </lineage>
</organism>
<reference evidence="2" key="1">
    <citation type="journal article" date="2014" name="Genome Biol. Evol.">
        <title>Genome evolution and plasticity of Serratia marcescens, an important multidrug-resistant nosocomial pathogen.</title>
        <authorList>
            <person name="Iguchi A."/>
            <person name="Nagaya Y."/>
            <person name="Pradel E."/>
            <person name="Ooka T."/>
            <person name="Ogura Y."/>
            <person name="Katsura K."/>
            <person name="Kurokawa K."/>
            <person name="Oshima K."/>
            <person name="Hattori M."/>
            <person name="Parkhill J."/>
            <person name="Sebaihia M."/>
            <person name="Coulthurst S.J."/>
            <person name="Gotoh N."/>
            <person name="Thomson N.R."/>
            <person name="Ewbank J.J."/>
            <person name="Hayashi T."/>
        </authorList>
    </citation>
    <scope>NUCLEOTIDE SEQUENCE</scope>
    <source>
        <strain evidence="2">SM39</strain>
    </source>
</reference>
<dbReference type="Gene3D" id="3.10.450.50">
    <property type="match status" value="1"/>
</dbReference>
<evidence type="ECO:0000256" key="1">
    <source>
        <dbReference type="SAM" id="SignalP"/>
    </source>
</evidence>
<proteinExistence type="predicted"/>
<evidence type="ECO:0008006" key="3">
    <source>
        <dbReference type="Google" id="ProtNLM"/>
    </source>
</evidence>
<dbReference type="EMBL" id="AP013063">
    <property type="protein sequence ID" value="BAO32647.1"/>
    <property type="molecule type" value="Genomic_DNA"/>
</dbReference>
<dbReference type="InterPro" id="IPR032710">
    <property type="entry name" value="NTF2-like_dom_sf"/>
</dbReference>